<keyword evidence="3" id="KW-1185">Reference proteome</keyword>
<proteinExistence type="predicted"/>
<organism evidence="2 3">
    <name type="scientific">Limnospira indica PCC 8005</name>
    <dbReference type="NCBI Taxonomy" id="376219"/>
    <lineage>
        <taxon>Bacteria</taxon>
        <taxon>Bacillati</taxon>
        <taxon>Cyanobacteriota</taxon>
        <taxon>Cyanophyceae</taxon>
        <taxon>Oscillatoriophycideae</taxon>
        <taxon>Oscillatoriales</taxon>
        <taxon>Sirenicapillariaceae</taxon>
        <taxon>Limnospira</taxon>
    </lineage>
</organism>
<evidence type="ECO:0000313" key="3">
    <source>
        <dbReference type="Proteomes" id="UP000032946"/>
    </source>
</evidence>
<keyword evidence="1" id="KW-0472">Membrane</keyword>
<keyword evidence="1" id="KW-0812">Transmembrane</keyword>
<dbReference type="Proteomes" id="UP000032946">
    <property type="component" value="Chromosome"/>
</dbReference>
<feature type="transmembrane region" description="Helical" evidence="1">
    <location>
        <begin position="26"/>
        <end position="46"/>
    </location>
</feature>
<evidence type="ECO:0000256" key="1">
    <source>
        <dbReference type="SAM" id="Phobius"/>
    </source>
</evidence>
<reference evidence="2 3" key="1">
    <citation type="submission" date="2014-02" db="EMBL/GenBank/DDBJ databases">
        <authorList>
            <person name="Genoscope - CEA"/>
        </authorList>
    </citation>
    <scope>NUCLEOTIDE SEQUENCE [LARGE SCALE GENOMIC DNA]</scope>
    <source>
        <strain evidence="2 3">PCC 8005</strain>
    </source>
</reference>
<name>A0A9P1KGT8_9CYAN</name>
<sequence length="49" mass="5623">MYQFKLTTVNPIMKTSVWHKESVSTLIQTFLLLVLLLSFFLMISMAGTV</sequence>
<accession>A0A9P1KGT8</accession>
<dbReference type="EMBL" id="FO818640">
    <property type="protein sequence ID" value="CDM96674.1"/>
    <property type="molecule type" value="Genomic_DNA"/>
</dbReference>
<protein>
    <submittedName>
        <fullName evidence="2">Uncharacterized protein</fullName>
    </submittedName>
</protein>
<keyword evidence="1" id="KW-1133">Transmembrane helix</keyword>
<dbReference type="AlphaFoldDB" id="A0A9P1KGT8"/>
<evidence type="ECO:0000313" key="2">
    <source>
        <dbReference type="EMBL" id="CDM96674.1"/>
    </source>
</evidence>
<gene>
    <name evidence="2" type="ORF">ARTHRO_41083</name>
</gene>